<feature type="transmembrane region" description="Helical" evidence="2">
    <location>
        <begin position="357"/>
        <end position="380"/>
    </location>
</feature>
<organism evidence="3 4">
    <name type="scientific">Psilocybe cyanescens</name>
    <dbReference type="NCBI Taxonomy" id="93625"/>
    <lineage>
        <taxon>Eukaryota</taxon>
        <taxon>Fungi</taxon>
        <taxon>Dikarya</taxon>
        <taxon>Basidiomycota</taxon>
        <taxon>Agaricomycotina</taxon>
        <taxon>Agaricomycetes</taxon>
        <taxon>Agaricomycetidae</taxon>
        <taxon>Agaricales</taxon>
        <taxon>Agaricineae</taxon>
        <taxon>Strophariaceae</taxon>
        <taxon>Psilocybe</taxon>
    </lineage>
</organism>
<dbReference type="OrthoDB" id="3263941at2759"/>
<name>A0A409VSV6_PSICY</name>
<keyword evidence="2" id="KW-0812">Transmembrane</keyword>
<evidence type="ECO:0000313" key="3">
    <source>
        <dbReference type="EMBL" id="PPQ69352.1"/>
    </source>
</evidence>
<reference evidence="3 4" key="1">
    <citation type="journal article" date="2018" name="Evol. Lett.">
        <title>Horizontal gene cluster transfer increased hallucinogenic mushroom diversity.</title>
        <authorList>
            <person name="Reynolds H.T."/>
            <person name="Vijayakumar V."/>
            <person name="Gluck-Thaler E."/>
            <person name="Korotkin H.B."/>
            <person name="Matheny P.B."/>
            <person name="Slot J.C."/>
        </authorList>
    </citation>
    <scope>NUCLEOTIDE SEQUENCE [LARGE SCALE GENOMIC DNA]</scope>
    <source>
        <strain evidence="3 4">2631</strain>
    </source>
</reference>
<dbReference type="InterPro" id="IPR040410">
    <property type="entry name" value="UPF0658_Golgi"/>
</dbReference>
<accession>A0A409VSV6</accession>
<sequence>MHLSGYFSRRGIKAKAASAYARITLTRGTTAFFVFSFIYCFVQGIVQSFLFSTDVGYGSLVTGIVSGSGLVSRQETTFLTGSRGSLILQMCNDVPHGQKIYPCFTIFNSTADSPKDSGNSTQGQLRTLDNWESGMEMTTVFDTNNEPIAVTLGSDDNTSITLSKQCVQDLAYTSQILENLRREDITWICLQFWLLAISFLAILNDSVPHVLTVLMTRLISTGWSSYALWRGPFYGGNFQELIGDPGTPCSLDIFTSFWGARSGLQMYSDQSFKCVGAPEHVMRIHKFFMALLASLQLEAFVIVTSGGLWIDVLMNTAIVKISAHTQLYQALFISTTVLLVPWIVMGWYSIRREMKQVMVIFLGIGISIIAGWATMFYSIVYRWSFLQWPFLGCFTVASFILLISSMVLGVVCRINFGKGLAQFLHAEEALESLNFAPDAFNIHANDLESKGNSSYHPGDEKFHADSDSDFTQMYFVQTLATQSQTQTQTQPRSSTGGRASPYEYSTSISNSNKEERSFFTE</sequence>
<evidence type="ECO:0000313" key="4">
    <source>
        <dbReference type="Proteomes" id="UP000283269"/>
    </source>
</evidence>
<dbReference type="GO" id="GO:0005794">
    <property type="term" value="C:Golgi apparatus"/>
    <property type="evidence" value="ECO:0007669"/>
    <property type="project" value="TreeGrafter"/>
</dbReference>
<evidence type="ECO:0000256" key="2">
    <source>
        <dbReference type="SAM" id="Phobius"/>
    </source>
</evidence>
<dbReference type="AlphaFoldDB" id="A0A409VSV6"/>
<feature type="transmembrane region" description="Helical" evidence="2">
    <location>
        <begin position="330"/>
        <end position="350"/>
    </location>
</feature>
<keyword evidence="4" id="KW-1185">Reference proteome</keyword>
<dbReference type="InParanoid" id="A0A409VSV6"/>
<keyword evidence="2" id="KW-1133">Transmembrane helix</keyword>
<feature type="region of interest" description="Disordered" evidence="1">
    <location>
        <begin position="481"/>
        <end position="521"/>
    </location>
</feature>
<comment type="caution">
    <text evidence="3">The sequence shown here is derived from an EMBL/GenBank/DDBJ whole genome shotgun (WGS) entry which is preliminary data.</text>
</comment>
<evidence type="ECO:0000256" key="1">
    <source>
        <dbReference type="SAM" id="MobiDB-lite"/>
    </source>
</evidence>
<dbReference type="EMBL" id="NHYD01003936">
    <property type="protein sequence ID" value="PPQ69352.1"/>
    <property type="molecule type" value="Genomic_DNA"/>
</dbReference>
<dbReference type="PANTHER" id="PTHR34391:SF2">
    <property type="entry name" value="TRP C-TERMINAL DOMAIN-CONTAINING PROTEIN"/>
    <property type="match status" value="1"/>
</dbReference>
<feature type="transmembrane region" description="Helical" evidence="2">
    <location>
        <begin position="287"/>
        <end position="310"/>
    </location>
</feature>
<feature type="compositionally biased region" description="Low complexity" evidence="1">
    <location>
        <begin position="481"/>
        <end position="495"/>
    </location>
</feature>
<dbReference type="Proteomes" id="UP000283269">
    <property type="component" value="Unassembled WGS sequence"/>
</dbReference>
<proteinExistence type="predicted"/>
<dbReference type="PANTHER" id="PTHR34391">
    <property type="entry name" value="UPF0658 GOLGI APPARATUS MEMBRANE PROTEIN C1952.10C-RELATED"/>
    <property type="match status" value="1"/>
</dbReference>
<keyword evidence="2" id="KW-0472">Membrane</keyword>
<feature type="transmembrane region" description="Helical" evidence="2">
    <location>
        <begin position="386"/>
        <end position="411"/>
    </location>
</feature>
<feature type="transmembrane region" description="Helical" evidence="2">
    <location>
        <begin position="20"/>
        <end position="42"/>
    </location>
</feature>
<feature type="compositionally biased region" description="Basic and acidic residues" evidence="1">
    <location>
        <begin position="512"/>
        <end position="521"/>
    </location>
</feature>
<protein>
    <submittedName>
        <fullName evidence="3">Uncharacterized protein</fullName>
    </submittedName>
</protein>
<gene>
    <name evidence="3" type="ORF">CVT25_004744</name>
</gene>